<dbReference type="Pfam" id="PF09548">
    <property type="entry name" value="Spore_III_AB"/>
    <property type="match status" value="1"/>
</dbReference>
<keyword evidence="1" id="KW-0175">Coiled coil</keyword>
<dbReference type="NCBIfam" id="TIGR02833">
    <property type="entry name" value="spore_III_AB"/>
    <property type="match status" value="1"/>
</dbReference>
<dbReference type="RefSeq" id="WP_127197874.1">
    <property type="nucleotide sequence ID" value="NZ_RZNX01000001.1"/>
</dbReference>
<proteinExistence type="predicted"/>
<protein>
    <submittedName>
        <fullName evidence="2">Stage III sporulation protein AB</fullName>
    </submittedName>
</protein>
<evidence type="ECO:0000313" key="3">
    <source>
        <dbReference type="Proteomes" id="UP000272464"/>
    </source>
</evidence>
<evidence type="ECO:0000313" key="2">
    <source>
        <dbReference type="EMBL" id="RUT36179.1"/>
    </source>
</evidence>
<name>A0A3S1JT66_9BACL</name>
<dbReference type="OrthoDB" id="1957909at2"/>
<dbReference type="InterPro" id="IPR014198">
    <property type="entry name" value="Spore_III_AB"/>
</dbReference>
<gene>
    <name evidence="2" type="primary">spoIIIAB</name>
    <name evidence="2" type="ORF">EJP77_04100</name>
</gene>
<evidence type="ECO:0000256" key="1">
    <source>
        <dbReference type="SAM" id="Coils"/>
    </source>
</evidence>
<accession>A0A3S1JT66</accession>
<dbReference type="Proteomes" id="UP000272464">
    <property type="component" value="Unassembled WGS sequence"/>
</dbReference>
<organism evidence="2 3">
    <name type="scientific">Paenibacillus zeisoli</name>
    <dbReference type="NCBI Taxonomy" id="2496267"/>
    <lineage>
        <taxon>Bacteria</taxon>
        <taxon>Bacillati</taxon>
        <taxon>Bacillota</taxon>
        <taxon>Bacilli</taxon>
        <taxon>Bacillales</taxon>
        <taxon>Paenibacillaceae</taxon>
        <taxon>Paenibacillus</taxon>
    </lineage>
</organism>
<comment type="caution">
    <text evidence="2">The sequence shown here is derived from an EMBL/GenBank/DDBJ whole genome shotgun (WGS) entry which is preliminary data.</text>
</comment>
<feature type="coiled-coil region" evidence="1">
    <location>
        <begin position="128"/>
        <end position="155"/>
    </location>
</feature>
<dbReference type="PIRSF" id="PIRSF021435">
    <property type="entry name" value="SpoIIIAB"/>
    <property type="match status" value="1"/>
</dbReference>
<keyword evidence="3" id="KW-1185">Reference proteome</keyword>
<dbReference type="AlphaFoldDB" id="A0A3S1JT66"/>
<dbReference type="EMBL" id="RZNX01000001">
    <property type="protein sequence ID" value="RUT36179.1"/>
    <property type="molecule type" value="Genomic_DNA"/>
</dbReference>
<sequence>MIKMLGAVLVIAAGTMAGWLKARQFANRPDQIRRLIQALKRLETEITYGFTPLPEALRRIGKQNHAPIRSILMKAAEGMDGQAGMTAQESLHKAIHEEWGHTAMKPAERDVLYQLAFSLGTSDRRDQLKHIETAVRQLEAEESAAREDQAKYEKMFRSLGLLTAALIVILIY</sequence>
<reference evidence="2 3" key="1">
    <citation type="submission" date="2018-12" db="EMBL/GenBank/DDBJ databases">
        <authorList>
            <person name="Sun L."/>
            <person name="Chen Z."/>
        </authorList>
    </citation>
    <scope>NUCLEOTIDE SEQUENCE [LARGE SCALE GENOMIC DNA]</scope>
    <source>
        <strain evidence="2 3">3-5-3</strain>
    </source>
</reference>